<dbReference type="Proteomes" id="UP001202248">
    <property type="component" value="Unassembled WGS sequence"/>
</dbReference>
<feature type="transmembrane region" description="Helical" evidence="1">
    <location>
        <begin position="124"/>
        <end position="144"/>
    </location>
</feature>
<comment type="caution">
    <text evidence="3">The sequence shown here is derived from an EMBL/GenBank/DDBJ whole genome shotgun (WGS) entry which is preliminary data.</text>
</comment>
<proteinExistence type="predicted"/>
<evidence type="ECO:0000313" key="4">
    <source>
        <dbReference type="Proteomes" id="UP001202248"/>
    </source>
</evidence>
<reference evidence="3 4" key="1">
    <citation type="submission" date="2022-02" db="EMBL/GenBank/DDBJ databases">
        <authorList>
            <person name="Min J."/>
        </authorList>
    </citation>
    <scope>NUCLEOTIDE SEQUENCE [LARGE SCALE GENOMIC DNA]</scope>
    <source>
        <strain evidence="3 4">GR10-1</strain>
    </source>
</reference>
<feature type="transmembrane region" description="Helical" evidence="1">
    <location>
        <begin position="150"/>
        <end position="171"/>
    </location>
</feature>
<keyword evidence="1" id="KW-0472">Membrane</keyword>
<feature type="domain" description="7TM-DISM receptor extracellular" evidence="2">
    <location>
        <begin position="27"/>
        <end position="230"/>
    </location>
</feature>
<dbReference type="InterPro" id="IPR011623">
    <property type="entry name" value="7TMR_DISM_rcpt_extracell_dom1"/>
</dbReference>
<sequence length="245" mass="27679">MSASEQLLIPITVGHVEKTFEKLATNDLIFGLYIGLILVMVLYNLFLYFSTKDKSYFYYVLYMVFVGITQAMLQGYTFRFLWPNLPILNNYAAILVPFFNGIAALEFIRNFLNLKSVSKRFNKGIFWFEAFYSISLVLGIMGMFRSAQIAVQSAAFFTAFYVLGICSLLAYKKIQGAKTLLIAWSVFLCSVIIFVLRNVGILPYNNLTFYALQIGSAIEAVLLSLALADRSTPTGENRSLQGKRL</sequence>
<organism evidence="3 4">
    <name type="scientific">Niabella ginsengisoli</name>
    <dbReference type="NCBI Taxonomy" id="522298"/>
    <lineage>
        <taxon>Bacteria</taxon>
        <taxon>Pseudomonadati</taxon>
        <taxon>Bacteroidota</taxon>
        <taxon>Chitinophagia</taxon>
        <taxon>Chitinophagales</taxon>
        <taxon>Chitinophagaceae</taxon>
        <taxon>Niabella</taxon>
    </lineage>
</organism>
<feature type="transmembrane region" description="Helical" evidence="1">
    <location>
        <begin position="28"/>
        <end position="49"/>
    </location>
</feature>
<keyword evidence="1" id="KW-1133">Transmembrane helix</keyword>
<name>A0ABS9SPG9_9BACT</name>
<feature type="transmembrane region" description="Helical" evidence="1">
    <location>
        <begin position="90"/>
        <end position="112"/>
    </location>
</feature>
<dbReference type="Pfam" id="PF07695">
    <property type="entry name" value="7TMR-DISM_7TM"/>
    <property type="match status" value="1"/>
</dbReference>
<dbReference type="EMBL" id="JAKWBL010000004">
    <property type="protein sequence ID" value="MCH5600161.1"/>
    <property type="molecule type" value="Genomic_DNA"/>
</dbReference>
<evidence type="ECO:0000259" key="2">
    <source>
        <dbReference type="Pfam" id="PF07695"/>
    </source>
</evidence>
<evidence type="ECO:0000313" key="3">
    <source>
        <dbReference type="EMBL" id="MCH5600161.1"/>
    </source>
</evidence>
<feature type="transmembrane region" description="Helical" evidence="1">
    <location>
        <begin position="56"/>
        <end position="78"/>
    </location>
</feature>
<feature type="transmembrane region" description="Helical" evidence="1">
    <location>
        <begin position="180"/>
        <end position="201"/>
    </location>
</feature>
<gene>
    <name evidence="3" type="ORF">MKP09_20690</name>
</gene>
<keyword evidence="4" id="KW-1185">Reference proteome</keyword>
<dbReference type="RefSeq" id="WP_240832171.1">
    <property type="nucleotide sequence ID" value="NZ_JAKWBL010000004.1"/>
</dbReference>
<protein>
    <submittedName>
        <fullName evidence="3">7TM-DISM domain-containing protein</fullName>
    </submittedName>
</protein>
<keyword evidence="1" id="KW-0812">Transmembrane</keyword>
<accession>A0ABS9SPG9</accession>
<evidence type="ECO:0000256" key="1">
    <source>
        <dbReference type="SAM" id="Phobius"/>
    </source>
</evidence>
<feature type="transmembrane region" description="Helical" evidence="1">
    <location>
        <begin position="207"/>
        <end position="228"/>
    </location>
</feature>